<dbReference type="SMART" id="SM00369">
    <property type="entry name" value="LRR_TYP"/>
    <property type="match status" value="4"/>
</dbReference>
<dbReference type="InterPro" id="IPR003591">
    <property type="entry name" value="Leu-rich_rpt_typical-subtyp"/>
</dbReference>
<evidence type="ECO:0000256" key="1">
    <source>
        <dbReference type="ARBA" id="ARBA00004370"/>
    </source>
</evidence>
<evidence type="ECO:0000256" key="4">
    <source>
        <dbReference type="ARBA" id="ARBA00022614"/>
    </source>
</evidence>
<dbReference type="InterPro" id="IPR032675">
    <property type="entry name" value="LRR_dom_sf"/>
</dbReference>
<feature type="domain" description="Disease resistance R13L4/SHOC-2-like LRR" evidence="15">
    <location>
        <begin position="88"/>
        <end position="213"/>
    </location>
</feature>
<organism evidence="16 17">
    <name type="scientific">Zingiber officinale</name>
    <name type="common">Ginger</name>
    <name type="synonym">Amomum zingiber</name>
    <dbReference type="NCBI Taxonomy" id="94328"/>
    <lineage>
        <taxon>Eukaryota</taxon>
        <taxon>Viridiplantae</taxon>
        <taxon>Streptophyta</taxon>
        <taxon>Embryophyta</taxon>
        <taxon>Tracheophyta</taxon>
        <taxon>Spermatophyta</taxon>
        <taxon>Magnoliopsida</taxon>
        <taxon>Liliopsida</taxon>
        <taxon>Zingiberales</taxon>
        <taxon>Zingiberaceae</taxon>
        <taxon>Zingiber</taxon>
    </lineage>
</organism>
<proteinExistence type="predicted"/>
<feature type="signal peptide" evidence="13">
    <location>
        <begin position="1"/>
        <end position="19"/>
    </location>
</feature>
<keyword evidence="8" id="KW-0547">Nucleotide-binding</keyword>
<dbReference type="InterPro" id="IPR001611">
    <property type="entry name" value="Leu-rich_rpt"/>
</dbReference>
<dbReference type="Gene3D" id="2.60.120.430">
    <property type="entry name" value="Galactose-binding lectin"/>
    <property type="match status" value="1"/>
</dbReference>
<protein>
    <recommendedName>
        <fullName evidence="2">non-specific serine/threonine protein kinase</fullName>
        <ecNumber evidence="2">2.7.11.1</ecNumber>
    </recommendedName>
</protein>
<evidence type="ECO:0000313" key="16">
    <source>
        <dbReference type="EMBL" id="KAG6489192.1"/>
    </source>
</evidence>
<keyword evidence="6 13" id="KW-0732">Signal</keyword>
<dbReference type="GO" id="GO:0005524">
    <property type="term" value="F:ATP binding"/>
    <property type="evidence" value="ECO:0007669"/>
    <property type="project" value="UniProtKB-KW"/>
</dbReference>
<keyword evidence="12" id="KW-0812">Transmembrane</keyword>
<keyword evidence="5" id="KW-0808">Transferase</keyword>
<gene>
    <name evidence="16" type="ORF">ZIOFF_050452</name>
</gene>
<dbReference type="PANTHER" id="PTHR48006">
    <property type="entry name" value="LEUCINE-RICH REPEAT-CONTAINING PROTEIN DDB_G0281931-RELATED"/>
    <property type="match status" value="1"/>
</dbReference>
<comment type="subcellular location">
    <subcellularLocation>
        <location evidence="1">Membrane</location>
    </subcellularLocation>
</comment>
<dbReference type="EC" id="2.7.11.1" evidence="2"/>
<dbReference type="InterPro" id="IPR055414">
    <property type="entry name" value="LRR_R13L4/SHOC2-like"/>
</dbReference>
<feature type="chain" id="PRO_5035180205" description="non-specific serine/threonine protein kinase" evidence="13">
    <location>
        <begin position="20"/>
        <end position="610"/>
    </location>
</feature>
<keyword evidence="3" id="KW-0597">Phosphoprotein</keyword>
<comment type="caution">
    <text evidence="16">The sequence shown here is derived from an EMBL/GenBank/DDBJ whole genome shotgun (WGS) entry which is preliminary data.</text>
</comment>
<dbReference type="AlphaFoldDB" id="A0A8J5FGW4"/>
<evidence type="ECO:0000256" key="9">
    <source>
        <dbReference type="ARBA" id="ARBA00022840"/>
    </source>
</evidence>
<evidence type="ECO:0000259" key="14">
    <source>
        <dbReference type="Pfam" id="PF11721"/>
    </source>
</evidence>
<dbReference type="InterPro" id="IPR021720">
    <property type="entry name" value="Malectin_dom"/>
</dbReference>
<name>A0A8J5FGW4_ZINOF</name>
<evidence type="ECO:0000256" key="12">
    <source>
        <dbReference type="SAM" id="Phobius"/>
    </source>
</evidence>
<keyword evidence="4" id="KW-0433">Leucine-rich repeat</keyword>
<dbReference type="PANTHER" id="PTHR48006:SF98">
    <property type="entry name" value="MALECTIN DOMAIN-CONTAINING PROTEIN"/>
    <property type="match status" value="1"/>
</dbReference>
<evidence type="ECO:0000256" key="13">
    <source>
        <dbReference type="SAM" id="SignalP"/>
    </source>
</evidence>
<keyword evidence="17" id="KW-1185">Reference proteome</keyword>
<evidence type="ECO:0000256" key="11">
    <source>
        <dbReference type="ARBA" id="ARBA00023180"/>
    </source>
</evidence>
<evidence type="ECO:0000313" key="17">
    <source>
        <dbReference type="Proteomes" id="UP000734854"/>
    </source>
</evidence>
<evidence type="ECO:0000256" key="5">
    <source>
        <dbReference type="ARBA" id="ARBA00022679"/>
    </source>
</evidence>
<evidence type="ECO:0000259" key="15">
    <source>
        <dbReference type="Pfam" id="PF23598"/>
    </source>
</evidence>
<dbReference type="InterPro" id="IPR051824">
    <property type="entry name" value="LRR_Rcpt-Like_S/T_Kinase"/>
</dbReference>
<evidence type="ECO:0000256" key="7">
    <source>
        <dbReference type="ARBA" id="ARBA00022737"/>
    </source>
</evidence>
<dbReference type="GO" id="GO:0004674">
    <property type="term" value="F:protein serine/threonine kinase activity"/>
    <property type="evidence" value="ECO:0007669"/>
    <property type="project" value="UniProtKB-EC"/>
</dbReference>
<evidence type="ECO:0000256" key="3">
    <source>
        <dbReference type="ARBA" id="ARBA00022553"/>
    </source>
</evidence>
<sequence length="610" mass="67464">MNPGLLLLFFAFCFLFSSAVPQFNDNKPGILTKNDTNENALAAIEEKWGIQIWDKAVDPCEPGAWWSLEYANPRIVCDCSSNCTVTLLKISGKNISREIPVQLFDLTNLTTLDLSRNILNGSIPPQIGQLKQLQNLSLDTNNLTGSIPPDIGNLTKLRNLSLSTNRLSGDIPPEFGELISLEQLYIDSNELTGSLQFGTHVASQNTLTGLKILWAFDNNFTGPLPETIGRFTNLKDLRIFGTSFEGPIPQEYSALTNLETLKLGDLKDQSSSLVFLEKMTNLSFLSLRNCLVDDSIFDRFQNFSSLIFLDLSHNNLKGSIPKYLKNLTSLQYLFLGYNSLTGTVPLELLPESLTTLTVVPMNEVSSFLAINCGGLNLTSGRIIFDEDAKPLGRAGFEINQDHHWVVMNAASTNLGHNDIVATDYSAVDTPENQMYLTARTSTGSLRYFMVGLSNGNYTVVLYFAEIVMDDNSSPWAVLGRRIFDISIQSELRIQNFNIMDDAKEYKTPVTKAFNVTIMNGVLDIHLFWAGKGTCCIPVEGTYGPLLSAIRISPAHSPVESEPGHSTRRRAGVIVGFAAIGIATVIILVSITFLWLERIEIARKIAQTTYQ</sequence>
<dbReference type="Proteomes" id="UP000734854">
    <property type="component" value="Unassembled WGS sequence"/>
</dbReference>
<dbReference type="SUPFAM" id="SSF52058">
    <property type="entry name" value="L domain-like"/>
    <property type="match status" value="1"/>
</dbReference>
<evidence type="ECO:0000256" key="10">
    <source>
        <dbReference type="ARBA" id="ARBA00023136"/>
    </source>
</evidence>
<dbReference type="Pfam" id="PF00560">
    <property type="entry name" value="LRR_1"/>
    <property type="match status" value="1"/>
</dbReference>
<keyword evidence="10 12" id="KW-0472">Membrane</keyword>
<keyword evidence="12" id="KW-1133">Transmembrane helix</keyword>
<evidence type="ECO:0000256" key="8">
    <source>
        <dbReference type="ARBA" id="ARBA00022741"/>
    </source>
</evidence>
<evidence type="ECO:0000256" key="6">
    <source>
        <dbReference type="ARBA" id="ARBA00022729"/>
    </source>
</evidence>
<accession>A0A8J5FGW4</accession>
<reference evidence="16 17" key="1">
    <citation type="submission" date="2020-08" db="EMBL/GenBank/DDBJ databases">
        <title>Plant Genome Project.</title>
        <authorList>
            <person name="Zhang R.-G."/>
        </authorList>
    </citation>
    <scope>NUCLEOTIDE SEQUENCE [LARGE SCALE GENOMIC DNA]</scope>
    <source>
        <tissue evidence="16">Rhizome</tissue>
    </source>
</reference>
<dbReference type="EMBL" id="JACMSC010000014">
    <property type="protein sequence ID" value="KAG6489192.1"/>
    <property type="molecule type" value="Genomic_DNA"/>
</dbReference>
<dbReference type="FunFam" id="3.80.10.10:FF:000400">
    <property type="entry name" value="Nuclear pore complex protein NUP107"/>
    <property type="match status" value="1"/>
</dbReference>
<keyword evidence="11" id="KW-0325">Glycoprotein</keyword>
<keyword evidence="9" id="KW-0067">ATP-binding</keyword>
<evidence type="ECO:0000256" key="2">
    <source>
        <dbReference type="ARBA" id="ARBA00012513"/>
    </source>
</evidence>
<keyword evidence="7" id="KW-0677">Repeat</keyword>
<dbReference type="Gene3D" id="3.80.10.10">
    <property type="entry name" value="Ribonuclease Inhibitor"/>
    <property type="match status" value="3"/>
</dbReference>
<feature type="domain" description="Malectin" evidence="14">
    <location>
        <begin position="367"/>
        <end position="549"/>
    </location>
</feature>
<dbReference type="Pfam" id="PF23598">
    <property type="entry name" value="LRR_14"/>
    <property type="match status" value="1"/>
</dbReference>
<dbReference type="GO" id="GO:0016020">
    <property type="term" value="C:membrane"/>
    <property type="evidence" value="ECO:0007669"/>
    <property type="project" value="UniProtKB-SubCell"/>
</dbReference>
<feature type="transmembrane region" description="Helical" evidence="12">
    <location>
        <begin position="570"/>
        <end position="595"/>
    </location>
</feature>
<dbReference type="Pfam" id="PF11721">
    <property type="entry name" value="Malectin"/>
    <property type="match status" value="1"/>
</dbReference>